<evidence type="ECO:0000256" key="6">
    <source>
        <dbReference type="SAM" id="Phobius"/>
    </source>
</evidence>
<evidence type="ECO:0000256" key="2">
    <source>
        <dbReference type="ARBA" id="ARBA00005645"/>
    </source>
</evidence>
<comment type="subcellular location">
    <subcellularLocation>
        <location evidence="1">Membrane</location>
        <topology evidence="1">Multi-pass membrane protein</topology>
    </subcellularLocation>
</comment>
<evidence type="ECO:0000256" key="1">
    <source>
        <dbReference type="ARBA" id="ARBA00004141"/>
    </source>
</evidence>
<dbReference type="GO" id="GO:0005768">
    <property type="term" value="C:endosome"/>
    <property type="evidence" value="ECO:0007669"/>
    <property type="project" value="TreeGrafter"/>
</dbReference>
<feature type="transmembrane region" description="Helical" evidence="6">
    <location>
        <begin position="88"/>
        <end position="111"/>
    </location>
</feature>
<keyword evidence="7" id="KW-0675">Receptor</keyword>
<gene>
    <name evidence="7" type="primary">leprot</name>
    <name evidence="7" type="ORF">E2C01_008758</name>
</gene>
<protein>
    <submittedName>
        <fullName evidence="7">Leptin receptor gene-related protein</fullName>
    </submittedName>
</protein>
<reference evidence="7 8" key="1">
    <citation type="submission" date="2019-05" db="EMBL/GenBank/DDBJ databases">
        <title>Another draft genome of Portunus trituberculatus and its Hox gene families provides insights of decapod evolution.</title>
        <authorList>
            <person name="Jeong J.-H."/>
            <person name="Song I."/>
            <person name="Kim S."/>
            <person name="Choi T."/>
            <person name="Kim D."/>
            <person name="Ryu S."/>
            <person name="Kim W."/>
        </authorList>
    </citation>
    <scope>NUCLEOTIDE SEQUENCE [LARGE SCALE GENOMIC DNA]</scope>
    <source>
        <tissue evidence="7">Muscle</tissue>
    </source>
</reference>
<dbReference type="OrthoDB" id="14246at2759"/>
<evidence type="ECO:0000256" key="4">
    <source>
        <dbReference type="ARBA" id="ARBA00022989"/>
    </source>
</evidence>
<comment type="similarity">
    <text evidence="2">Belongs to the OB-RGRP/VPS55 family.</text>
</comment>
<evidence type="ECO:0000256" key="5">
    <source>
        <dbReference type="ARBA" id="ARBA00023136"/>
    </source>
</evidence>
<dbReference type="Pfam" id="PF04133">
    <property type="entry name" value="Vps55"/>
    <property type="match status" value="1"/>
</dbReference>
<feature type="transmembrane region" description="Helical" evidence="6">
    <location>
        <begin position="59"/>
        <end position="82"/>
    </location>
</feature>
<dbReference type="EMBL" id="VSRR010000466">
    <property type="protein sequence ID" value="MPC15952.1"/>
    <property type="molecule type" value="Genomic_DNA"/>
</dbReference>
<evidence type="ECO:0000313" key="8">
    <source>
        <dbReference type="Proteomes" id="UP000324222"/>
    </source>
</evidence>
<name>A0A5B7D1M3_PORTR</name>
<sequence>MAGLKGPAKTRVRRKHCNSGGSDSLLPSVKFYLPLDFLCLAALPSPDTRRPTTAAAMQMRALVTLAFATTIGLTFLFLACALPQYDNWWPFFVVVFYVLAPIPSIIARRISEDTGGSNPCKELAYFVTAAIVVSAFGLPIVLARSPSSAPVISWGACGLVLAGNVVTFLTIWGFFMIADSDDVEYSMW</sequence>
<comment type="caution">
    <text evidence="7">The sequence shown here is derived from an EMBL/GenBank/DDBJ whole genome shotgun (WGS) entry which is preliminary data.</text>
</comment>
<dbReference type="PANTHER" id="PTHR12050">
    <property type="entry name" value="LEPTIN RECEPTOR-RELATED"/>
    <property type="match status" value="1"/>
</dbReference>
<organism evidence="7 8">
    <name type="scientific">Portunus trituberculatus</name>
    <name type="common">Swimming crab</name>
    <name type="synonym">Neptunus trituberculatus</name>
    <dbReference type="NCBI Taxonomy" id="210409"/>
    <lineage>
        <taxon>Eukaryota</taxon>
        <taxon>Metazoa</taxon>
        <taxon>Ecdysozoa</taxon>
        <taxon>Arthropoda</taxon>
        <taxon>Crustacea</taxon>
        <taxon>Multicrustacea</taxon>
        <taxon>Malacostraca</taxon>
        <taxon>Eumalacostraca</taxon>
        <taxon>Eucarida</taxon>
        <taxon>Decapoda</taxon>
        <taxon>Pleocyemata</taxon>
        <taxon>Brachyura</taxon>
        <taxon>Eubrachyura</taxon>
        <taxon>Portunoidea</taxon>
        <taxon>Portunidae</taxon>
        <taxon>Portuninae</taxon>
        <taxon>Portunus</taxon>
    </lineage>
</organism>
<keyword evidence="4 6" id="KW-1133">Transmembrane helix</keyword>
<keyword evidence="3 6" id="KW-0812">Transmembrane</keyword>
<evidence type="ECO:0000313" key="7">
    <source>
        <dbReference type="EMBL" id="MPC15952.1"/>
    </source>
</evidence>
<dbReference type="GO" id="GO:0016020">
    <property type="term" value="C:membrane"/>
    <property type="evidence" value="ECO:0007669"/>
    <property type="project" value="UniProtKB-SubCell"/>
</dbReference>
<dbReference type="GO" id="GO:0032511">
    <property type="term" value="P:late endosome to vacuole transport via multivesicular body sorting pathway"/>
    <property type="evidence" value="ECO:0007669"/>
    <property type="project" value="TreeGrafter"/>
</dbReference>
<keyword evidence="5 6" id="KW-0472">Membrane</keyword>
<feature type="transmembrane region" description="Helical" evidence="6">
    <location>
        <begin position="123"/>
        <end position="145"/>
    </location>
</feature>
<dbReference type="AlphaFoldDB" id="A0A5B7D1M3"/>
<dbReference type="InterPro" id="IPR007262">
    <property type="entry name" value="Vps55/LEPROT"/>
</dbReference>
<accession>A0A5B7D1M3</accession>
<dbReference type="Proteomes" id="UP000324222">
    <property type="component" value="Unassembled WGS sequence"/>
</dbReference>
<proteinExistence type="inferred from homology"/>
<feature type="transmembrane region" description="Helical" evidence="6">
    <location>
        <begin position="151"/>
        <end position="178"/>
    </location>
</feature>
<evidence type="ECO:0000256" key="3">
    <source>
        <dbReference type="ARBA" id="ARBA00022692"/>
    </source>
</evidence>
<keyword evidence="8" id="KW-1185">Reference proteome</keyword>
<dbReference type="PANTHER" id="PTHR12050:SF0">
    <property type="entry name" value="RH04491P"/>
    <property type="match status" value="1"/>
</dbReference>